<dbReference type="Gene3D" id="3.20.20.140">
    <property type="entry name" value="Metal-dependent hydrolases"/>
    <property type="match status" value="1"/>
</dbReference>
<accession>A0A7Y4H6G9</accession>
<keyword evidence="1" id="KW-0378">Hydrolase</keyword>
<name>A0A7Y4H6G9_9BRAD</name>
<reference evidence="1 2" key="1">
    <citation type="submission" date="2020-03" db="EMBL/GenBank/DDBJ databases">
        <title>Bradyrhizobium diversity isolated from nodules of Muelleranthus trifoliolatus.</title>
        <authorList>
            <person name="Klepa M."/>
            <person name="Helene L."/>
            <person name="Hungria M."/>
        </authorList>
    </citation>
    <scope>NUCLEOTIDE SEQUENCE [LARGE SCALE GENOMIC DNA]</scope>
    <source>
        <strain evidence="1 2">WSM 1744</strain>
    </source>
</reference>
<organism evidence="1 2">
    <name type="scientific">Bradyrhizobium archetypum</name>
    <dbReference type="NCBI Taxonomy" id="2721160"/>
    <lineage>
        <taxon>Bacteria</taxon>
        <taxon>Pseudomonadati</taxon>
        <taxon>Pseudomonadota</taxon>
        <taxon>Alphaproteobacteria</taxon>
        <taxon>Hyphomicrobiales</taxon>
        <taxon>Nitrobacteraceae</taxon>
        <taxon>Bradyrhizobium</taxon>
    </lineage>
</organism>
<dbReference type="NCBIfam" id="NF038032">
    <property type="entry name" value="CehA_McbA_metalo"/>
    <property type="match status" value="1"/>
</dbReference>
<comment type="caution">
    <text evidence="1">The sequence shown here is derived from an EMBL/GenBank/DDBJ whole genome shotgun (WGS) entry which is preliminary data.</text>
</comment>
<evidence type="ECO:0000313" key="1">
    <source>
        <dbReference type="EMBL" id="NOJ48561.1"/>
    </source>
</evidence>
<dbReference type="GO" id="GO:0016787">
    <property type="term" value="F:hydrolase activity"/>
    <property type="evidence" value="ECO:0007669"/>
    <property type="project" value="UniProtKB-KW"/>
</dbReference>
<evidence type="ECO:0000313" key="2">
    <source>
        <dbReference type="Proteomes" id="UP000528734"/>
    </source>
</evidence>
<keyword evidence="2" id="KW-1185">Reference proteome</keyword>
<dbReference type="AlphaFoldDB" id="A0A7Y4H6G9"/>
<sequence>MDLKPYFNARRRELDERFGKRAGDTGWIDSLRGPQTHRGIPFLFGDDAGLDVLALRTGEGPTEISLLPTLATYVLFVHVVTDHQPVRPEGFGEIGPAAHSADGNPLGNRVSTYALRYADDSAADVPVLRRFAIQQKHIVWSASAFGAVPLRGPIVHASTGENFALGRAARTSFINGEARTESGRMDREGENLWLYALPNPHPEKELVGLSLRPEREASLVYAVSTTQLSEHPLRLQGRRKLRMRLPPGVHLNKLGELDVDHRGEQIGMDLGSVISARAVLEYSRTDWLGDKPDVQPVRSNDQIIVEYSAHPDARLYLRSDDGRLHVQDLQSLDAVGNAAGTSLDAVPIEQATRPVKIRIVEKVSGVRVAARLHLHGAHGEYLPPKGHHRKVNTGRFENFAGELANGLNQYAYVDGSCDADLPIGPVYVEISRGFEVRPVRRIVEVTTDTESLTFELDRVLRWREQGWVSSDTHVHFLSPQTALLEGKAEGVNVVNLLAAQWGELFTNVADFDGRTTIGAKDFGGDGEFLVRVGTENRMQVLGHISLLGYEGEIINPLSCAGPNEAAIGDPLEAIMADWAERCRQQGGLVVMPHSPNPQAERAADIVLGLIDAMEMMSFNPLTAQISAFGLADWYRYLNIGYHLPLVAGSDKMDASALLGGSRTYAQLGARDFTYRNWMDAVRSGDTFITVGPLVDMTVEGRRPGSKIAIPPSGGTVSIDWRIESVSVRPTRVELIRNGTVVDEVRCGDLSCNGHLELGVTESCWVAIRVRGSVAGREADIAAHTSAVYVDVGDKPVFATADAVSVLAQIEGSIAYVDTIAPKTDEARHSRLRAVLELAHHRLHHRLHELGASHEHVPIHSVHVDREH</sequence>
<dbReference type="EMBL" id="JAAVLW010000005">
    <property type="protein sequence ID" value="NOJ48561.1"/>
    <property type="molecule type" value="Genomic_DNA"/>
</dbReference>
<proteinExistence type="predicted"/>
<gene>
    <name evidence="1" type="ORF">HCN50_20285</name>
</gene>
<dbReference type="Proteomes" id="UP000528734">
    <property type="component" value="Unassembled WGS sequence"/>
</dbReference>
<protein>
    <submittedName>
        <fullName evidence="1">CehA/McbA family metallohydrolase</fullName>
    </submittedName>
</protein>